<proteinExistence type="predicted"/>
<dbReference type="Proteomes" id="UP001150238">
    <property type="component" value="Unassembled WGS sequence"/>
</dbReference>
<sequence>MAYYPPQPNQGLQVDRPLYQGSSPSYPFISSRQRQGYEEQPYRDDPRLNGPKSTFDHFDSPRDDWTGAGARAYRKRNRGKWTKGGGLWCLGRFFFCSLFVTIYLVVAIILGLALWLRPPALSFTNPGLDPNQQINLDTTLTVPLELNITVNNPDFFAVDFKSLSAEVLYPDVDNTLVAKGNLTNLIIKSNEITNFTFPINISLNLTDESADGNDLNVVLDLANKCGIIPSGPKSPIPLTIKIGIGLSIIGIKLSLPSISFTVNINCPIDNSEIEQKLQVECRFSWIDLFLLTFICDKGILGAL</sequence>
<organism evidence="3 4">
    <name type="scientific">Lentinula lateritia</name>
    <dbReference type="NCBI Taxonomy" id="40482"/>
    <lineage>
        <taxon>Eukaryota</taxon>
        <taxon>Fungi</taxon>
        <taxon>Dikarya</taxon>
        <taxon>Basidiomycota</taxon>
        <taxon>Agaricomycotina</taxon>
        <taxon>Agaricomycetes</taxon>
        <taxon>Agaricomycetidae</taxon>
        <taxon>Agaricales</taxon>
        <taxon>Marasmiineae</taxon>
        <taxon>Omphalotaceae</taxon>
        <taxon>Lentinula</taxon>
    </lineage>
</organism>
<reference evidence="3" key="2">
    <citation type="journal article" date="2023" name="Proc. Natl. Acad. Sci. U.S.A.">
        <title>A global phylogenomic analysis of the shiitake genus Lentinula.</title>
        <authorList>
            <person name="Sierra-Patev S."/>
            <person name="Min B."/>
            <person name="Naranjo-Ortiz M."/>
            <person name="Looney B."/>
            <person name="Konkel Z."/>
            <person name="Slot J.C."/>
            <person name="Sakamoto Y."/>
            <person name="Steenwyk J.L."/>
            <person name="Rokas A."/>
            <person name="Carro J."/>
            <person name="Camarero S."/>
            <person name="Ferreira P."/>
            <person name="Molpeceres G."/>
            <person name="Ruiz-Duenas F.J."/>
            <person name="Serrano A."/>
            <person name="Henrissat B."/>
            <person name="Drula E."/>
            <person name="Hughes K.W."/>
            <person name="Mata J.L."/>
            <person name="Ishikawa N.K."/>
            <person name="Vargas-Isla R."/>
            <person name="Ushijima S."/>
            <person name="Smith C.A."/>
            <person name="Donoghue J."/>
            <person name="Ahrendt S."/>
            <person name="Andreopoulos W."/>
            <person name="He G."/>
            <person name="LaButti K."/>
            <person name="Lipzen A."/>
            <person name="Ng V."/>
            <person name="Riley R."/>
            <person name="Sandor L."/>
            <person name="Barry K."/>
            <person name="Martinez A.T."/>
            <person name="Xiao Y."/>
            <person name="Gibbons J.G."/>
            <person name="Terashima K."/>
            <person name="Grigoriev I.V."/>
            <person name="Hibbett D."/>
        </authorList>
    </citation>
    <scope>NUCLEOTIDE SEQUENCE</scope>
    <source>
        <strain evidence="3">Sp2 HRB7682 ss15</strain>
    </source>
</reference>
<feature type="transmembrane region" description="Helical" evidence="2">
    <location>
        <begin position="93"/>
        <end position="116"/>
    </location>
</feature>
<comment type="caution">
    <text evidence="3">The sequence shown here is derived from an EMBL/GenBank/DDBJ whole genome shotgun (WGS) entry which is preliminary data.</text>
</comment>
<feature type="region of interest" description="Disordered" evidence="1">
    <location>
        <begin position="1"/>
        <end position="62"/>
    </location>
</feature>
<accession>A0A9W9B157</accession>
<gene>
    <name evidence="3" type="ORF">C8J55DRAFT_553594</name>
</gene>
<evidence type="ECO:0000313" key="4">
    <source>
        <dbReference type="Proteomes" id="UP001150238"/>
    </source>
</evidence>
<feature type="compositionally biased region" description="Basic and acidic residues" evidence="1">
    <location>
        <begin position="35"/>
        <end position="47"/>
    </location>
</feature>
<keyword evidence="2" id="KW-0472">Membrane</keyword>
<reference evidence="3" key="1">
    <citation type="submission" date="2022-08" db="EMBL/GenBank/DDBJ databases">
        <authorList>
            <consortium name="DOE Joint Genome Institute"/>
            <person name="Min B."/>
            <person name="Riley R."/>
            <person name="Sierra-Patev S."/>
            <person name="Naranjo-Ortiz M."/>
            <person name="Looney B."/>
            <person name="Konkel Z."/>
            <person name="Slot J.C."/>
            <person name="Sakamoto Y."/>
            <person name="Steenwyk J.L."/>
            <person name="Rokas A."/>
            <person name="Carro J."/>
            <person name="Camarero S."/>
            <person name="Ferreira P."/>
            <person name="Molpeceres G."/>
            <person name="Ruiz-Duenas F.J."/>
            <person name="Serrano A."/>
            <person name="Henrissat B."/>
            <person name="Drula E."/>
            <person name="Hughes K.W."/>
            <person name="Mata J.L."/>
            <person name="Ishikawa N.K."/>
            <person name="Vargas-Isla R."/>
            <person name="Ushijima S."/>
            <person name="Smith C.A."/>
            <person name="Ahrendt S."/>
            <person name="Andreopoulos W."/>
            <person name="He G."/>
            <person name="Labutti K."/>
            <person name="Lipzen A."/>
            <person name="Ng V."/>
            <person name="Sandor L."/>
            <person name="Barry K."/>
            <person name="Martinez A.T."/>
            <person name="Xiao Y."/>
            <person name="Gibbons J.G."/>
            <person name="Terashima K."/>
            <person name="Hibbett D.S."/>
            <person name="Grigoriev I.V."/>
        </authorList>
    </citation>
    <scope>NUCLEOTIDE SEQUENCE</scope>
    <source>
        <strain evidence="3">Sp2 HRB7682 ss15</strain>
    </source>
</reference>
<feature type="compositionally biased region" description="Polar residues" evidence="1">
    <location>
        <begin position="20"/>
        <end position="34"/>
    </location>
</feature>
<protein>
    <recommendedName>
        <fullName evidence="5">Late embryogenesis abundant protein LEA-2 subgroup domain-containing protein</fullName>
    </recommendedName>
</protein>
<name>A0A9W9B157_9AGAR</name>
<evidence type="ECO:0000313" key="3">
    <source>
        <dbReference type="EMBL" id="KAJ4495835.1"/>
    </source>
</evidence>
<evidence type="ECO:0008006" key="5">
    <source>
        <dbReference type="Google" id="ProtNLM"/>
    </source>
</evidence>
<evidence type="ECO:0000256" key="2">
    <source>
        <dbReference type="SAM" id="Phobius"/>
    </source>
</evidence>
<dbReference type="Gene3D" id="2.60.40.1820">
    <property type="match status" value="1"/>
</dbReference>
<keyword evidence="2" id="KW-1133">Transmembrane helix</keyword>
<evidence type="ECO:0000256" key="1">
    <source>
        <dbReference type="SAM" id="MobiDB-lite"/>
    </source>
</evidence>
<dbReference type="EMBL" id="JANVFS010000001">
    <property type="protein sequence ID" value="KAJ4495835.1"/>
    <property type="molecule type" value="Genomic_DNA"/>
</dbReference>
<keyword evidence="2" id="KW-0812">Transmembrane</keyword>
<dbReference type="AlphaFoldDB" id="A0A9W9B157"/>